<evidence type="ECO:0000313" key="1">
    <source>
        <dbReference type="EMBL" id="OJA07669.1"/>
    </source>
</evidence>
<sequence>MRGYANGIGALSSRRAIVGLGSDEFGPPVI</sequence>
<name>A0A1J8PF91_9AGAM</name>
<keyword evidence="2" id="KW-1185">Reference proteome</keyword>
<evidence type="ECO:0000313" key="2">
    <source>
        <dbReference type="Proteomes" id="UP000183567"/>
    </source>
</evidence>
<proteinExistence type="predicted"/>
<protein>
    <submittedName>
        <fullName evidence="1">Uncharacterized protein</fullName>
    </submittedName>
</protein>
<comment type="caution">
    <text evidence="1">The sequence shown here is derived from an EMBL/GenBank/DDBJ whole genome shotgun (WGS) entry which is preliminary data.</text>
</comment>
<gene>
    <name evidence="1" type="ORF">AZE42_01853</name>
</gene>
<accession>A0A1J8PF91</accession>
<dbReference type="EMBL" id="LVVM01006583">
    <property type="protein sequence ID" value="OJA07669.1"/>
    <property type="molecule type" value="Genomic_DNA"/>
</dbReference>
<dbReference type="Proteomes" id="UP000183567">
    <property type="component" value="Unassembled WGS sequence"/>
</dbReference>
<dbReference type="AlphaFoldDB" id="A0A1J8PF91"/>
<reference evidence="1 2" key="1">
    <citation type="submission" date="2016-03" db="EMBL/GenBank/DDBJ databases">
        <title>Comparative genomics of the ectomycorrhizal sister species Rhizopogon vinicolor and Rhizopogon vesiculosus (Basidiomycota: Boletales) reveals a divergence of the mating type B locus.</title>
        <authorList>
            <person name="Mujic A.B."/>
            <person name="Kuo A."/>
            <person name="Tritt A."/>
            <person name="Lipzen A."/>
            <person name="Chen C."/>
            <person name="Johnson J."/>
            <person name="Sharma A."/>
            <person name="Barry K."/>
            <person name="Grigoriev I.V."/>
            <person name="Spatafora J.W."/>
        </authorList>
    </citation>
    <scope>NUCLEOTIDE SEQUENCE [LARGE SCALE GENOMIC DNA]</scope>
    <source>
        <strain evidence="1 2">AM-OR11-056</strain>
    </source>
</reference>
<organism evidence="1 2">
    <name type="scientific">Rhizopogon vesiculosus</name>
    <dbReference type="NCBI Taxonomy" id="180088"/>
    <lineage>
        <taxon>Eukaryota</taxon>
        <taxon>Fungi</taxon>
        <taxon>Dikarya</taxon>
        <taxon>Basidiomycota</taxon>
        <taxon>Agaricomycotina</taxon>
        <taxon>Agaricomycetes</taxon>
        <taxon>Agaricomycetidae</taxon>
        <taxon>Boletales</taxon>
        <taxon>Suillineae</taxon>
        <taxon>Rhizopogonaceae</taxon>
        <taxon>Rhizopogon</taxon>
    </lineage>
</organism>